<proteinExistence type="predicted"/>
<evidence type="ECO:0000259" key="3">
    <source>
        <dbReference type="Pfam" id="PF18310"/>
    </source>
</evidence>
<gene>
    <name evidence="4" type="ORF">IDH44_14825</name>
</gene>
<reference evidence="4" key="1">
    <citation type="submission" date="2020-09" db="EMBL/GenBank/DDBJ databases">
        <title>A novel bacterium of genus Paenibacillus, isolated from South China Sea.</title>
        <authorList>
            <person name="Huang H."/>
            <person name="Mo K."/>
            <person name="Hu Y."/>
        </authorList>
    </citation>
    <scope>NUCLEOTIDE SEQUENCE</scope>
    <source>
        <strain evidence="4">IB182496</strain>
    </source>
</reference>
<dbReference type="Proteomes" id="UP000621560">
    <property type="component" value="Unassembled WGS sequence"/>
</dbReference>
<evidence type="ECO:0000259" key="1">
    <source>
        <dbReference type="Pfam" id="PF13204"/>
    </source>
</evidence>
<dbReference type="AlphaFoldDB" id="A0A927BW66"/>
<dbReference type="Gene3D" id="2.60.40.3950">
    <property type="match status" value="1"/>
</dbReference>
<evidence type="ECO:0000259" key="2">
    <source>
        <dbReference type="Pfam" id="PF16586"/>
    </source>
</evidence>
<dbReference type="InterPro" id="IPR025277">
    <property type="entry name" value="Apiosidase-like_cat_dom"/>
</dbReference>
<dbReference type="InterPro" id="IPR017853">
    <property type="entry name" value="GH"/>
</dbReference>
<feature type="domain" description="Apiosidase-like catalytic" evidence="1">
    <location>
        <begin position="104"/>
        <end position="369"/>
    </location>
</feature>
<feature type="domain" description="DUF5605" evidence="3">
    <location>
        <begin position="413"/>
        <end position="484"/>
    </location>
</feature>
<dbReference type="Pfam" id="PF16586">
    <property type="entry name" value="DUF5060"/>
    <property type="match status" value="1"/>
</dbReference>
<protein>
    <submittedName>
        <fullName evidence="4">DUF5605 domain-containing protein</fullName>
    </submittedName>
</protein>
<comment type="caution">
    <text evidence="4">The sequence shown here is derived from an EMBL/GenBank/DDBJ whole genome shotgun (WGS) entry which is preliminary data.</text>
</comment>
<accession>A0A927BW66</accession>
<evidence type="ECO:0000313" key="5">
    <source>
        <dbReference type="Proteomes" id="UP000621560"/>
    </source>
</evidence>
<dbReference type="SUPFAM" id="SSF51445">
    <property type="entry name" value="(Trans)glycosidases"/>
    <property type="match status" value="1"/>
</dbReference>
<organism evidence="4 5">
    <name type="scientific">Paenibacillus sabuli</name>
    <dbReference type="NCBI Taxonomy" id="2772509"/>
    <lineage>
        <taxon>Bacteria</taxon>
        <taxon>Bacillati</taxon>
        <taxon>Bacillota</taxon>
        <taxon>Bacilli</taxon>
        <taxon>Bacillales</taxon>
        <taxon>Paenibacillaceae</taxon>
        <taxon>Paenibacillus</taxon>
    </lineage>
</organism>
<keyword evidence="5" id="KW-1185">Reference proteome</keyword>
<dbReference type="InterPro" id="IPR032260">
    <property type="entry name" value="DUF5060"/>
</dbReference>
<dbReference type="InterPro" id="IPR013783">
    <property type="entry name" value="Ig-like_fold"/>
</dbReference>
<feature type="domain" description="DUF5060" evidence="2">
    <location>
        <begin position="6"/>
        <end position="71"/>
    </location>
</feature>
<dbReference type="Gene3D" id="3.20.20.80">
    <property type="entry name" value="Glycosidases"/>
    <property type="match status" value="1"/>
</dbReference>
<dbReference type="PANTHER" id="PTHR37836:SF2">
    <property type="entry name" value="DUF4038 DOMAIN-CONTAINING PROTEIN"/>
    <property type="match status" value="1"/>
</dbReference>
<dbReference type="Pfam" id="PF13204">
    <property type="entry name" value="Apiosidase"/>
    <property type="match status" value="1"/>
</dbReference>
<name>A0A927BW66_9BACL</name>
<dbReference type="Gene3D" id="2.60.40.10">
    <property type="entry name" value="Immunoglobulins"/>
    <property type="match status" value="1"/>
</dbReference>
<dbReference type="RefSeq" id="WP_190918930.1">
    <property type="nucleotide sequence ID" value="NZ_JACXIZ010000024.1"/>
</dbReference>
<dbReference type="EMBL" id="JACXIZ010000024">
    <property type="protein sequence ID" value="MBD2846473.1"/>
    <property type="molecule type" value="Genomic_DNA"/>
</dbReference>
<dbReference type="PANTHER" id="PTHR37836">
    <property type="entry name" value="LMO1036 PROTEIN"/>
    <property type="match status" value="1"/>
</dbReference>
<dbReference type="InterPro" id="IPR041239">
    <property type="entry name" value="DUF5605"/>
</dbReference>
<sequence>MVNLQNVERWGRFELALSGPTGGNPYVDQSLQGEFRCGEHVVKAPGFYDGDGIYRVRFMPDREGEWSYTISGSVPELSATGYFNCLPPTGGNRGPVGVSCAAQFAYADGTPYYPFGTTCYAWIHVDEALQTQTLETLAQSPFNKVRMCVFPKHYAFNSADPDHFPFAARQGGGFDLERFDPRFFAKLERRVADLEALGIEADLILFHPYDKGRWGFDALGAETDARYLRYVIARLAAFRNVWWALANEYDFVKGKSIQDWERLLEITAASDPYGRLRSIHNGTKMYDHASVKLFDHNHPAITHMSAQHWDVTLPPIWHTAYGKPIVVDECCYEGNLPQRWGNITGQEMTRRFWDVVARGGYCTHGETFVHEHDVIWWAKGGVLHGESPARIAFLRRILEEAPESARRIPEVNDVPTLGVEGVYYLQYFGIHRPAYRVLELPEGVYFKAEVIDTWAMTIRPVEGLLHGSVRVDLPGREYIALRLTRVRA</sequence>
<dbReference type="Pfam" id="PF18310">
    <property type="entry name" value="DUF5605"/>
    <property type="match status" value="1"/>
</dbReference>
<evidence type="ECO:0000313" key="4">
    <source>
        <dbReference type="EMBL" id="MBD2846473.1"/>
    </source>
</evidence>